<keyword evidence="2" id="KW-1185">Reference proteome</keyword>
<evidence type="ECO:0000313" key="1">
    <source>
        <dbReference type="EMBL" id="PJE98239.1"/>
    </source>
</evidence>
<dbReference type="EMBL" id="PGGW01000022">
    <property type="protein sequence ID" value="PJE98239.1"/>
    <property type="molecule type" value="Genomic_DNA"/>
</dbReference>
<comment type="caution">
    <text evidence="1">The sequence shown here is derived from an EMBL/GenBank/DDBJ whole genome shotgun (WGS) entry which is preliminary data.</text>
</comment>
<evidence type="ECO:0000313" key="2">
    <source>
        <dbReference type="Proteomes" id="UP000230407"/>
    </source>
</evidence>
<dbReference type="InterPro" id="IPR027417">
    <property type="entry name" value="P-loop_NTPase"/>
</dbReference>
<evidence type="ECO:0008006" key="3">
    <source>
        <dbReference type="Google" id="ProtNLM"/>
    </source>
</evidence>
<dbReference type="Proteomes" id="UP000230407">
    <property type="component" value="Unassembled WGS sequence"/>
</dbReference>
<reference evidence="1 2" key="1">
    <citation type="submission" date="2017-11" db="EMBL/GenBank/DDBJ databases">
        <title>Streptomyces carmine sp. nov., a novel actinomycete isolated from Sophora alopecuroides in Xinjiang, China.</title>
        <authorList>
            <person name="Wang Y."/>
            <person name="Luo X."/>
            <person name="Wan C."/>
            <person name="Zhang L."/>
        </authorList>
    </citation>
    <scope>NUCLEOTIDE SEQUENCE [LARGE SCALE GENOMIC DNA]</scope>
    <source>
        <strain evidence="1 2">TRM SA0054</strain>
    </source>
</reference>
<organism evidence="1 2">
    <name type="scientific">Streptomyces carminius</name>
    <dbReference type="NCBI Taxonomy" id="2665496"/>
    <lineage>
        <taxon>Bacteria</taxon>
        <taxon>Bacillati</taxon>
        <taxon>Actinomycetota</taxon>
        <taxon>Actinomycetes</taxon>
        <taxon>Kitasatosporales</taxon>
        <taxon>Streptomycetaceae</taxon>
        <taxon>Streptomyces</taxon>
    </lineage>
</organism>
<dbReference type="AlphaFoldDB" id="A0A2M8M210"/>
<name>A0A2M8M210_9ACTN</name>
<gene>
    <name evidence="1" type="ORF">CUT44_08190</name>
</gene>
<accession>A0A2M8M210</accession>
<dbReference type="SUPFAM" id="SSF52540">
    <property type="entry name" value="P-loop containing nucleoside triphosphate hydrolases"/>
    <property type="match status" value="1"/>
</dbReference>
<proteinExistence type="predicted"/>
<sequence length="393" mass="42582">MAEERFTVAPGTRLLHIGPYKTGTTALQGAFHRAREALAAHGVVYAGRDRQAKRPAVALTSPTGPREPWQELCREAAAAGDSRVVVSSEFFCDADAAAAREAVRGLGAGPAGRDRDVHVVVTLRPLLKILPSHWQQYVKHGLCDSYEQWLDGVLRRPERCATPEFWHRHRHDALLVRWMDAAGPDDVTVVVTDETAPRRIFRTFEGMLGLPDGLLVPEEDGVNRSLTAAQTELLLRLNRRLAEEPVLDAPRQKVVREGIVPRLQAYRPSRDEPRIATPAWAREAAAEVAGEMAEAIAKLGVRVLGDLSALTPPPGGPADPVGSVPPKAAPVDAAVEAVLGGLAAGAAFARYGQPEPDAVDDFPVRRVPARDLLRVVHRRGVRRLRRGLAGGHG</sequence>
<dbReference type="Gene3D" id="3.40.50.300">
    <property type="entry name" value="P-loop containing nucleotide triphosphate hydrolases"/>
    <property type="match status" value="1"/>
</dbReference>
<protein>
    <recommendedName>
        <fullName evidence="3">Sulfotransferase family protein</fullName>
    </recommendedName>
</protein>